<evidence type="ECO:0000256" key="8">
    <source>
        <dbReference type="ARBA" id="ARBA00023157"/>
    </source>
</evidence>
<keyword evidence="6" id="KW-0720">Serine protease</keyword>
<dbReference type="EMBL" id="LR824553">
    <property type="protein sequence ID" value="CAH1641075.1"/>
    <property type="molecule type" value="Genomic_DNA"/>
</dbReference>
<evidence type="ECO:0000256" key="4">
    <source>
        <dbReference type="ARBA" id="ARBA00022729"/>
    </source>
</evidence>
<keyword evidence="4" id="KW-0732">Signal</keyword>
<evidence type="ECO:0000256" key="7">
    <source>
        <dbReference type="ARBA" id="ARBA00023145"/>
    </source>
</evidence>
<dbReference type="InterPro" id="IPR043504">
    <property type="entry name" value="Peptidase_S1_PA_chymotrypsin"/>
</dbReference>
<dbReference type="Pfam" id="PF00089">
    <property type="entry name" value="Trypsin"/>
    <property type="match status" value="1"/>
</dbReference>
<dbReference type="PANTHER" id="PTHR24260">
    <property type="match status" value="1"/>
</dbReference>
<dbReference type="GO" id="GO:0004252">
    <property type="term" value="F:serine-type endopeptidase activity"/>
    <property type="evidence" value="ECO:0007669"/>
    <property type="project" value="InterPro"/>
</dbReference>
<evidence type="ECO:0000256" key="3">
    <source>
        <dbReference type="ARBA" id="ARBA00022670"/>
    </source>
</evidence>
<reference evidence="11" key="1">
    <citation type="submission" date="2022-02" db="EMBL/GenBank/DDBJ databases">
        <authorList>
            <person name="King R."/>
        </authorList>
    </citation>
    <scope>NUCLEOTIDE SEQUENCE</scope>
</reference>
<evidence type="ECO:0000256" key="1">
    <source>
        <dbReference type="ARBA" id="ARBA00004613"/>
    </source>
</evidence>
<proteinExistence type="predicted"/>
<dbReference type="FunFam" id="2.40.10.10:FF:000146">
    <property type="entry name" value="Serine protease 53"/>
    <property type="match status" value="1"/>
</dbReference>
<feature type="region of interest" description="Disordered" evidence="9">
    <location>
        <begin position="510"/>
        <end position="531"/>
    </location>
</feature>
<dbReference type="Pfam" id="PF16030">
    <property type="entry name" value="GD_N"/>
    <property type="match status" value="1"/>
</dbReference>
<dbReference type="CDD" id="cd00190">
    <property type="entry name" value="Tryp_SPc"/>
    <property type="match status" value="1"/>
</dbReference>
<keyword evidence="8" id="KW-1015">Disulfide bond</keyword>
<dbReference type="SUPFAM" id="SSF50494">
    <property type="entry name" value="Trypsin-like serine proteases"/>
    <property type="match status" value="1"/>
</dbReference>
<accession>A0A9P0I6J0</accession>
<feature type="compositionally biased region" description="Polar residues" evidence="9">
    <location>
        <begin position="320"/>
        <end position="341"/>
    </location>
</feature>
<dbReference type="Proteomes" id="UP001153321">
    <property type="component" value="Chromosome 22"/>
</dbReference>
<organism evidence="11 12">
    <name type="scientific">Spodoptera littoralis</name>
    <name type="common">Egyptian cotton leafworm</name>
    <dbReference type="NCBI Taxonomy" id="7109"/>
    <lineage>
        <taxon>Eukaryota</taxon>
        <taxon>Metazoa</taxon>
        <taxon>Ecdysozoa</taxon>
        <taxon>Arthropoda</taxon>
        <taxon>Hexapoda</taxon>
        <taxon>Insecta</taxon>
        <taxon>Pterygota</taxon>
        <taxon>Neoptera</taxon>
        <taxon>Endopterygota</taxon>
        <taxon>Lepidoptera</taxon>
        <taxon>Glossata</taxon>
        <taxon>Ditrysia</taxon>
        <taxon>Noctuoidea</taxon>
        <taxon>Noctuidae</taxon>
        <taxon>Amphipyrinae</taxon>
        <taxon>Spodoptera</taxon>
    </lineage>
</organism>
<dbReference type="GO" id="GO:0006508">
    <property type="term" value="P:proteolysis"/>
    <property type="evidence" value="ECO:0007669"/>
    <property type="project" value="UniProtKB-KW"/>
</dbReference>
<dbReference type="PRINTS" id="PR00722">
    <property type="entry name" value="CHYMOTRYPSIN"/>
</dbReference>
<feature type="region of interest" description="Disordered" evidence="9">
    <location>
        <begin position="318"/>
        <end position="379"/>
    </location>
</feature>
<keyword evidence="5" id="KW-0378">Hydrolase</keyword>
<gene>
    <name evidence="11" type="ORF">SPLIT_LOCUS6431</name>
</gene>
<protein>
    <recommendedName>
        <fullName evidence="10">Peptidase S1 domain-containing protein</fullName>
    </recommendedName>
</protein>
<feature type="domain" description="Peptidase S1" evidence="10">
    <location>
        <begin position="676"/>
        <end position="941"/>
    </location>
</feature>
<dbReference type="InterPro" id="IPR018114">
    <property type="entry name" value="TRYPSIN_HIS"/>
</dbReference>
<feature type="compositionally biased region" description="Polar residues" evidence="9">
    <location>
        <begin position="359"/>
        <end position="379"/>
    </location>
</feature>
<dbReference type="InterPro" id="IPR031986">
    <property type="entry name" value="GD_N"/>
</dbReference>
<evidence type="ECO:0000256" key="9">
    <source>
        <dbReference type="SAM" id="MobiDB-lite"/>
    </source>
</evidence>
<dbReference type="InterPro" id="IPR009003">
    <property type="entry name" value="Peptidase_S1_PA"/>
</dbReference>
<dbReference type="InterPro" id="IPR001314">
    <property type="entry name" value="Peptidase_S1A"/>
</dbReference>
<keyword evidence="3" id="KW-0645">Protease</keyword>
<evidence type="ECO:0000256" key="6">
    <source>
        <dbReference type="ARBA" id="ARBA00022825"/>
    </source>
</evidence>
<dbReference type="PANTHER" id="PTHR24260:SF143">
    <property type="entry name" value="SERINE PROTEASE GD-LIKE PROTEIN"/>
    <property type="match status" value="1"/>
</dbReference>
<evidence type="ECO:0000256" key="5">
    <source>
        <dbReference type="ARBA" id="ARBA00022801"/>
    </source>
</evidence>
<keyword evidence="2" id="KW-0964">Secreted</keyword>
<keyword evidence="12" id="KW-1185">Reference proteome</keyword>
<dbReference type="SMART" id="SM00020">
    <property type="entry name" value="Tryp_SPc"/>
    <property type="match status" value="1"/>
</dbReference>
<dbReference type="Gene3D" id="2.40.10.10">
    <property type="entry name" value="Trypsin-like serine proteases"/>
    <property type="match status" value="1"/>
</dbReference>
<feature type="compositionally biased region" description="Basic and acidic residues" evidence="9">
    <location>
        <begin position="521"/>
        <end position="531"/>
    </location>
</feature>
<evidence type="ECO:0000259" key="10">
    <source>
        <dbReference type="PROSITE" id="PS50240"/>
    </source>
</evidence>
<dbReference type="PROSITE" id="PS00134">
    <property type="entry name" value="TRYPSIN_HIS"/>
    <property type="match status" value="1"/>
</dbReference>
<evidence type="ECO:0000313" key="12">
    <source>
        <dbReference type="Proteomes" id="UP001153321"/>
    </source>
</evidence>
<dbReference type="PROSITE" id="PS50240">
    <property type="entry name" value="TRYPSIN_DOM"/>
    <property type="match status" value="1"/>
</dbReference>
<dbReference type="InterPro" id="IPR051333">
    <property type="entry name" value="CLIP_Serine_Protease"/>
</dbReference>
<feature type="compositionally biased region" description="Basic and acidic residues" evidence="9">
    <location>
        <begin position="343"/>
        <end position="358"/>
    </location>
</feature>
<dbReference type="GO" id="GO:0005576">
    <property type="term" value="C:extracellular region"/>
    <property type="evidence" value="ECO:0007669"/>
    <property type="project" value="UniProtKB-SubCell"/>
</dbReference>
<evidence type="ECO:0000313" key="11">
    <source>
        <dbReference type="EMBL" id="CAH1641075.1"/>
    </source>
</evidence>
<name>A0A9P0I6J0_SPOLI</name>
<comment type="subcellular location">
    <subcellularLocation>
        <location evidence="1">Secreted</location>
    </subcellularLocation>
</comment>
<evidence type="ECO:0000256" key="2">
    <source>
        <dbReference type="ARBA" id="ARBA00022525"/>
    </source>
</evidence>
<dbReference type="AlphaFoldDB" id="A0A9P0I6J0"/>
<keyword evidence="7" id="KW-0865">Zymogen</keyword>
<dbReference type="InterPro" id="IPR001254">
    <property type="entry name" value="Trypsin_dom"/>
</dbReference>
<feature type="region of interest" description="Disordered" evidence="9">
    <location>
        <begin position="561"/>
        <end position="589"/>
    </location>
</feature>
<sequence>MSFVQKHARAPTLFRKNKKYFVNIKLLVEYKMIQTVTSLLVLIMSVTGQVVQASDFVSPCPSVFKYEPPGTEAGKWYGVVNFTSEFTLYGLWMNIVLDSKADILGNWIGEVTTDDNIDFKIENTKTKISPEEPLSIRFFVQYKAQNVTPKLKAIRVNGREICNIEIPRVTEIPKPVTEPVVYDVWPRATDTTTVRPAVTSTTSSYKHQPTTTQSYWYQLLDKQRTSTKSYWTQTTTPNVYPVKPVDKQTTTVKPQFWTEAKTTESTTRTTSKPQYWQQTTLKPIYWTKSEDKTQTTAKSQVWPYVKVDNTQQTKVEDKINATTENNKVQTWSHSRVSSNQHTKAHERNKTKGHSHDHTQNSSNWPKNNEVQNVESNHQSNTSVYIQNANESTYYTTDKSVVWPVAKMTENQTTLITDTKIGNSSQALNKKEVHTKHWPKIPSDNTTSVVAKPTGTDSSSFIWVESQTAYSGTDHQNQSYSKLSVTPIRTKPLLQITPIYVRPEDKERVSDKRYETAQYSEETSRYEPEKVQRVSPVAYEKSDMTYDTEEEDRLVVKPIKRTDGDEQKPNWSGERTSDYFGDSPQSYIGHNTKNKMRLESEDESYIKYSDDIMKNLAENANSHFNSYQLTTDAPPAALFYKSEDYDIPRKEDKIEYYVGGLPIFYIPNHAPRPKMELICGNVLMNKDKKSNRSVTATLEGQWPWQVALYQQQTSVDFRYICGGTLVSKRHVVTAAHCVTKKFSTRVVNQNTLTVYLGKHNLRNSVEGVQVKFVSRIFVHPEYNSTIFSSDLAILELRDEVTYSERVQPACLWPENEKDLKFVVGERGSVVGWGYESTGKAREELTLLEMPVVDQQTCVNSYEQFFGIFTSDKTYCAGYRDVGSACNGDSGGGMVFEKDGSWYLRGVVSLSVAKKGVYRCDPTHYVIFTDVAKFLPWVEEHIEDSI</sequence>